<feature type="domain" description="C3H1-type" evidence="3">
    <location>
        <begin position="621"/>
        <end position="644"/>
    </location>
</feature>
<sequence length="1008" mass="106525">MDTPQQPVYTHTRALLGYLFSTYGRSKHGSSPPQPSAPNSSMALLELSVRKLALAQSRAASAASSSKAPSETSANTDDEDAESSTGKSAAEDLNDEDKAKLVIEKLEDPDIDEDEMPDALKSTLNALLVLPENESVNLDPLILALLHRHREDLHPTGNPLPPLPNHGSTTPGSRPSLSRSSSMRRGFPSGTLTPGGSQAATGARSPSHSPWHSPKPTSLSLNPNSAAFKFSVGANEFRPGGSSMPGSGRASPSVPGTPSGTRSPMPMTAEQAQQHWAQHHSPLSTPKRNQPPGFETSSASSSPSFFPRQLDHALAQKQKIPRMPWADISDSSGAEDEGEPGYARIDDSALPAETVAAFGGGTNSPFYSPAIPIDQAYAQQQAYSGEGEEPQWADPNAPPPDASYFAYPGQVYPPQGYPPPPPGAYAGGPMYDPALYPQSGELTPGGSYAPSRGGGPGPAFITLPGPAPGEMPSIDFANQLSGSAGGGGIGAYALTPFDHLHSIFGADVSEQVLEEALNQTGFDVDKAIEYIIDTQMGTLPPQPPPGMGPPPPGMAGAPPGMEFLPPPPSRGFGASGSRPLVISRDSFDGFGGGNGGRGGGASPRFGGSRSGTPTGEAGGRGVGGRVCRFYLAGNCLRSDCRFSHDVSKAVCKFWLRGHCLKGDGRCDFLHSIPPILRADYEARTRLRHEAMQGAPEMGPGPDEGPELDFPTLGEAPRSRRPLGGAGPRTIQLDPARTRFAGAVKFGQKPSVPVPSPRAAGSSAREPDRNALPTPRRSARIALRPPALLPTLPTGQSLAALYIRYRQNFLELGANRNKCLAKAAECWKRGDGAGARKWSREAQDWSRQVAVEGRDSALRIVEERKRILKEAIDLNEGRAGSTDDGPDRRARGHERGGGICLGVVSPAIVKGDRHLTEEERTEVALDLHALHTDEAISFLGDFLLKLEAQQFAGLAFVVIGQQKHSGSSAPDKGEAAGRLRLEQATTEFLSDQGWAWHNYGGILAIDCLR</sequence>
<gene>
    <name evidence="5" type="ORF">DMC30DRAFT_43683</name>
</gene>
<dbReference type="CDD" id="cd14279">
    <property type="entry name" value="CUE"/>
    <property type="match status" value="1"/>
</dbReference>
<feature type="compositionally biased region" description="Low complexity" evidence="2">
    <location>
        <begin position="602"/>
        <end position="611"/>
    </location>
</feature>
<dbReference type="SMART" id="SM00356">
    <property type="entry name" value="ZnF_C3H1"/>
    <property type="match status" value="2"/>
</dbReference>
<dbReference type="Gene3D" id="3.30.1370.210">
    <property type="match status" value="1"/>
</dbReference>
<feature type="compositionally biased region" description="Polar residues" evidence="2">
    <location>
        <begin position="190"/>
        <end position="200"/>
    </location>
</feature>
<dbReference type="SMART" id="SM01162">
    <property type="entry name" value="DUF1771"/>
    <property type="match status" value="1"/>
</dbReference>
<feature type="compositionally biased region" description="Low complexity" evidence="2">
    <location>
        <begin position="239"/>
        <end position="253"/>
    </location>
</feature>
<feature type="compositionally biased region" description="Low complexity" evidence="2">
    <location>
        <begin position="56"/>
        <end position="74"/>
    </location>
</feature>
<evidence type="ECO:0008006" key="7">
    <source>
        <dbReference type="Google" id="ProtNLM"/>
    </source>
</evidence>
<feature type="region of interest" description="Disordered" evidence="2">
    <location>
        <begin position="56"/>
        <end position="99"/>
    </location>
</feature>
<dbReference type="InterPro" id="IPR036063">
    <property type="entry name" value="Smr_dom_sf"/>
</dbReference>
<dbReference type="InterPro" id="IPR002625">
    <property type="entry name" value="Smr_dom"/>
</dbReference>
<keyword evidence="1" id="KW-0863">Zinc-finger</keyword>
<accession>A0A5C5FPB4</accession>
<feature type="compositionally biased region" description="Low complexity" evidence="2">
    <location>
        <begin position="167"/>
        <end position="181"/>
    </location>
</feature>
<feature type="region of interest" description="Disordered" evidence="2">
    <location>
        <begin position="743"/>
        <end position="774"/>
    </location>
</feature>
<dbReference type="InterPro" id="IPR013899">
    <property type="entry name" value="DUF1771"/>
</dbReference>
<dbReference type="Pfam" id="PF08590">
    <property type="entry name" value="DUF1771"/>
    <property type="match status" value="1"/>
</dbReference>
<organism evidence="5 6">
    <name type="scientific">Rhodotorula diobovata</name>
    <dbReference type="NCBI Taxonomy" id="5288"/>
    <lineage>
        <taxon>Eukaryota</taxon>
        <taxon>Fungi</taxon>
        <taxon>Dikarya</taxon>
        <taxon>Basidiomycota</taxon>
        <taxon>Pucciniomycotina</taxon>
        <taxon>Microbotryomycetes</taxon>
        <taxon>Sporidiobolales</taxon>
        <taxon>Sporidiobolaceae</taxon>
        <taxon>Rhodotorula</taxon>
    </lineage>
</organism>
<dbReference type="Proteomes" id="UP000311382">
    <property type="component" value="Unassembled WGS sequence"/>
</dbReference>
<feature type="compositionally biased region" description="Basic and acidic residues" evidence="2">
    <location>
        <begin position="884"/>
        <end position="894"/>
    </location>
</feature>
<dbReference type="PROSITE" id="PS50828">
    <property type="entry name" value="SMR"/>
    <property type="match status" value="1"/>
</dbReference>
<feature type="region of interest" description="Disordered" evidence="2">
    <location>
        <begin position="23"/>
        <end position="43"/>
    </location>
</feature>
<dbReference type="InterPro" id="IPR000571">
    <property type="entry name" value="Znf_CCCH"/>
</dbReference>
<reference evidence="5 6" key="1">
    <citation type="submission" date="2019-03" db="EMBL/GenBank/DDBJ databases">
        <title>Rhodosporidium diobovatum UCD-FST 08-225 genome sequencing, assembly, and annotation.</title>
        <authorList>
            <person name="Fakankun I.U."/>
            <person name="Fristensky B."/>
            <person name="Levin D.B."/>
        </authorList>
    </citation>
    <scope>NUCLEOTIDE SEQUENCE [LARGE SCALE GENOMIC DNA]</scope>
    <source>
        <strain evidence="5 6">UCD-FST 08-225</strain>
    </source>
</reference>
<feature type="region of interest" description="Disordered" evidence="2">
    <location>
        <begin position="875"/>
        <end position="894"/>
    </location>
</feature>
<evidence type="ECO:0000256" key="2">
    <source>
        <dbReference type="SAM" id="MobiDB-lite"/>
    </source>
</evidence>
<dbReference type="STRING" id="5288.A0A5C5FPB4"/>
<dbReference type="PANTHER" id="PTHR46651">
    <property type="entry name" value="POLYADENYLATE-BINDING PROTEIN-INTERACTING PROTEIN 7"/>
    <property type="match status" value="1"/>
</dbReference>
<comment type="caution">
    <text evidence="5">The sequence shown here is derived from an EMBL/GenBank/DDBJ whole genome shotgun (WGS) entry which is preliminary data.</text>
</comment>
<dbReference type="EMBL" id="SOZI01000129">
    <property type="protein sequence ID" value="TNY18643.1"/>
    <property type="molecule type" value="Genomic_DNA"/>
</dbReference>
<dbReference type="InterPro" id="IPR053242">
    <property type="entry name" value="PAM2-like_domain"/>
</dbReference>
<evidence type="ECO:0000256" key="1">
    <source>
        <dbReference type="PROSITE-ProRule" id="PRU00723"/>
    </source>
</evidence>
<protein>
    <recommendedName>
        <fullName evidence="7">CCCH zinc finger and SMR domain containing protein</fullName>
    </recommendedName>
</protein>
<feature type="region of interest" description="Disordered" evidence="2">
    <location>
        <begin position="692"/>
        <end position="730"/>
    </location>
</feature>
<dbReference type="OrthoDB" id="3247158at2759"/>
<feature type="compositionally biased region" description="Low complexity" evidence="2">
    <location>
        <begin position="269"/>
        <end position="280"/>
    </location>
</feature>
<dbReference type="PANTHER" id="PTHR46651:SF1">
    <property type="entry name" value="SMALL MUTS RELATED FAMILY PROTEIN"/>
    <property type="match status" value="1"/>
</dbReference>
<evidence type="ECO:0000259" key="3">
    <source>
        <dbReference type="PROSITE" id="PS50103"/>
    </source>
</evidence>
<keyword evidence="1" id="KW-0862">Zinc</keyword>
<evidence type="ECO:0000259" key="4">
    <source>
        <dbReference type="PROSITE" id="PS50828"/>
    </source>
</evidence>
<feature type="compositionally biased region" description="Low complexity" evidence="2">
    <location>
        <begin position="297"/>
        <end position="307"/>
    </location>
</feature>
<dbReference type="GO" id="GO:0008270">
    <property type="term" value="F:zinc ion binding"/>
    <property type="evidence" value="ECO:0007669"/>
    <property type="project" value="UniProtKB-KW"/>
</dbReference>
<feature type="region of interest" description="Disordered" evidence="2">
    <location>
        <begin position="153"/>
        <end position="347"/>
    </location>
</feature>
<feature type="region of interest" description="Disordered" evidence="2">
    <location>
        <begin position="588"/>
        <end position="620"/>
    </location>
</feature>
<feature type="compositionally biased region" description="Gly residues" evidence="2">
    <location>
        <begin position="589"/>
        <end position="601"/>
    </location>
</feature>
<feature type="zinc finger region" description="C3H1-type" evidence="1">
    <location>
        <begin position="645"/>
        <end position="673"/>
    </location>
</feature>
<dbReference type="PROSITE" id="PS50103">
    <property type="entry name" value="ZF_C3H1"/>
    <property type="match status" value="2"/>
</dbReference>
<feature type="zinc finger region" description="C3H1-type" evidence="1">
    <location>
        <begin position="621"/>
        <end position="644"/>
    </location>
</feature>
<feature type="compositionally biased region" description="Low complexity" evidence="2">
    <location>
        <begin position="205"/>
        <end position="218"/>
    </location>
</feature>
<keyword evidence="1" id="KW-0479">Metal-binding</keyword>
<evidence type="ECO:0000313" key="6">
    <source>
        <dbReference type="Proteomes" id="UP000311382"/>
    </source>
</evidence>
<evidence type="ECO:0000313" key="5">
    <source>
        <dbReference type="EMBL" id="TNY18643.1"/>
    </source>
</evidence>
<feature type="domain" description="Smr" evidence="4">
    <location>
        <begin position="924"/>
        <end position="1008"/>
    </location>
</feature>
<dbReference type="Gene3D" id="3.30.1370.110">
    <property type="match status" value="1"/>
</dbReference>
<keyword evidence="6" id="KW-1185">Reference proteome</keyword>
<proteinExistence type="predicted"/>
<feature type="domain" description="C3H1-type" evidence="3">
    <location>
        <begin position="645"/>
        <end position="673"/>
    </location>
</feature>
<name>A0A5C5FPB4_9BASI</name>
<dbReference type="AlphaFoldDB" id="A0A5C5FPB4"/>